<name>S8ANC3_DACHA</name>
<feature type="compositionally biased region" description="Basic and acidic residues" evidence="1">
    <location>
        <begin position="158"/>
        <end position="167"/>
    </location>
</feature>
<evidence type="ECO:0000256" key="1">
    <source>
        <dbReference type="SAM" id="MobiDB-lite"/>
    </source>
</evidence>
<feature type="region of interest" description="Disordered" evidence="1">
    <location>
        <begin position="1"/>
        <end position="223"/>
    </location>
</feature>
<protein>
    <submittedName>
        <fullName evidence="2">Uncharacterized protein</fullName>
    </submittedName>
</protein>
<evidence type="ECO:0000313" key="3">
    <source>
        <dbReference type="Proteomes" id="UP000015100"/>
    </source>
</evidence>
<evidence type="ECO:0000313" key="2">
    <source>
        <dbReference type="EMBL" id="EPS44440.1"/>
    </source>
</evidence>
<dbReference type="OMA" id="YKPSMNE"/>
<feature type="compositionally biased region" description="Basic and acidic residues" evidence="1">
    <location>
        <begin position="195"/>
        <end position="206"/>
    </location>
</feature>
<proteinExistence type="predicted"/>
<feature type="compositionally biased region" description="Polar residues" evidence="1">
    <location>
        <begin position="9"/>
        <end position="23"/>
    </location>
</feature>
<accession>S8ANC3</accession>
<organism evidence="2 3">
    <name type="scientific">Dactylellina haptotyla (strain CBS 200.50)</name>
    <name type="common">Nematode-trapping fungus</name>
    <name type="synonym">Monacrosporium haptotylum</name>
    <dbReference type="NCBI Taxonomy" id="1284197"/>
    <lineage>
        <taxon>Eukaryota</taxon>
        <taxon>Fungi</taxon>
        <taxon>Dikarya</taxon>
        <taxon>Ascomycota</taxon>
        <taxon>Pezizomycotina</taxon>
        <taxon>Orbiliomycetes</taxon>
        <taxon>Orbiliales</taxon>
        <taxon>Orbiliaceae</taxon>
        <taxon>Dactylellina</taxon>
    </lineage>
</organism>
<dbReference type="HOGENOM" id="CLU_1294384_0_0_1"/>
<feature type="compositionally biased region" description="Acidic residues" evidence="1">
    <location>
        <begin position="214"/>
        <end position="223"/>
    </location>
</feature>
<dbReference type="OrthoDB" id="5426671at2759"/>
<dbReference type="AlphaFoldDB" id="S8ANC3"/>
<feature type="compositionally biased region" description="Low complexity" evidence="1">
    <location>
        <begin position="43"/>
        <end position="58"/>
    </location>
</feature>
<comment type="caution">
    <text evidence="2">The sequence shown here is derived from an EMBL/GenBank/DDBJ whole genome shotgun (WGS) entry which is preliminary data.</text>
</comment>
<feature type="compositionally biased region" description="Gly residues" evidence="1">
    <location>
        <begin position="97"/>
        <end position="107"/>
    </location>
</feature>
<keyword evidence="3" id="KW-1185">Reference proteome</keyword>
<dbReference type="Proteomes" id="UP000015100">
    <property type="component" value="Unassembled WGS sequence"/>
</dbReference>
<feature type="compositionally biased region" description="Pro residues" evidence="1">
    <location>
        <begin position="31"/>
        <end position="42"/>
    </location>
</feature>
<sequence length="223" mass="23783">MADDDLSSLGFTSFGKTSKSHSSMPMHANPTPLPSSLPPKPPSHQSLPNQQHHQQQPFHRGRGGGGGGGFNRGNHRGGFDSSRGGPHRPRGFHSRGGRGGGRGGRGGGGHHHHPYSHPPADGGHQQHRPFNTSSAPQGPVYQSKMFGQGLYKPSMNEDPWKELRKNASPDPSGAGDPTAMATGDVWLGEEAEDTSNWHDKPEDKATDGGGWNADEIDLDDDDM</sequence>
<feature type="compositionally biased region" description="Basic residues" evidence="1">
    <location>
        <begin position="85"/>
        <end position="96"/>
    </location>
</feature>
<dbReference type="EMBL" id="AQGS01000046">
    <property type="protein sequence ID" value="EPS44440.1"/>
    <property type="molecule type" value="Genomic_DNA"/>
</dbReference>
<gene>
    <name evidence="2" type="ORF">H072_1575</name>
</gene>
<reference evidence="2 3" key="1">
    <citation type="journal article" date="2013" name="PLoS Genet.">
        <title>Genomic mechanisms accounting for the adaptation to parasitism in nematode-trapping fungi.</title>
        <authorList>
            <person name="Meerupati T."/>
            <person name="Andersson K.M."/>
            <person name="Friman E."/>
            <person name="Kumar D."/>
            <person name="Tunlid A."/>
            <person name="Ahren D."/>
        </authorList>
    </citation>
    <scope>NUCLEOTIDE SEQUENCE [LARGE SCALE GENOMIC DNA]</scope>
    <source>
        <strain evidence="2 3">CBS 200.50</strain>
    </source>
</reference>
<reference evidence="3" key="2">
    <citation type="submission" date="2013-04" db="EMBL/GenBank/DDBJ databases">
        <title>Genomic mechanisms accounting for the adaptation to parasitism in nematode-trapping fungi.</title>
        <authorList>
            <person name="Ahren D.G."/>
        </authorList>
    </citation>
    <scope>NUCLEOTIDE SEQUENCE [LARGE SCALE GENOMIC DNA]</scope>
    <source>
        <strain evidence="3">CBS 200.50</strain>
    </source>
</reference>